<evidence type="ECO:0000313" key="3">
    <source>
        <dbReference type="Proteomes" id="UP000218287"/>
    </source>
</evidence>
<keyword evidence="2" id="KW-0808">Transferase</keyword>
<dbReference type="GO" id="GO:0016747">
    <property type="term" value="F:acyltransferase activity, transferring groups other than amino-acyl groups"/>
    <property type="evidence" value="ECO:0007669"/>
    <property type="project" value="InterPro"/>
</dbReference>
<dbReference type="OrthoDB" id="9797178at2"/>
<accession>A0A1Z4GEG9</accession>
<evidence type="ECO:0000259" key="1">
    <source>
        <dbReference type="PROSITE" id="PS51186"/>
    </source>
</evidence>
<sequence length="169" mass="18962">MINIRCETLPDYPAIAEVNILAFGQENEAKLVDKIRHSDCYIPELSLVAEIEDVVVGHILFSYINLVNEENLQVIGLAPLAVRPKFQRQGIGSALVQAGLKIADVTGEAIVIVLGHPHFYTRFGFQPSVFYKIESPFPVPEDVFMVKPLQNYQQKYMGKVVYPPAFDEV</sequence>
<gene>
    <name evidence="2" type="ORF">NIES21_17360</name>
</gene>
<dbReference type="Proteomes" id="UP000218287">
    <property type="component" value="Chromosome"/>
</dbReference>
<dbReference type="SUPFAM" id="SSF55729">
    <property type="entry name" value="Acyl-CoA N-acyltransferases (Nat)"/>
    <property type="match status" value="1"/>
</dbReference>
<organism evidence="2 3">
    <name type="scientific">Anabaenopsis circularis NIES-21</name>
    <dbReference type="NCBI Taxonomy" id="1085406"/>
    <lineage>
        <taxon>Bacteria</taxon>
        <taxon>Bacillati</taxon>
        <taxon>Cyanobacteriota</taxon>
        <taxon>Cyanophyceae</taxon>
        <taxon>Nostocales</taxon>
        <taxon>Nodulariaceae</taxon>
        <taxon>Anabaenopsis</taxon>
    </lineage>
</organism>
<name>A0A1Z4GEG9_9CYAN</name>
<reference evidence="2 3" key="1">
    <citation type="submission" date="2017-06" db="EMBL/GenBank/DDBJ databases">
        <title>Genome sequencing of cyanobaciteial culture collection at National Institute for Environmental Studies (NIES).</title>
        <authorList>
            <person name="Hirose Y."/>
            <person name="Shimura Y."/>
            <person name="Fujisawa T."/>
            <person name="Nakamura Y."/>
            <person name="Kawachi M."/>
        </authorList>
    </citation>
    <scope>NUCLEOTIDE SEQUENCE [LARGE SCALE GENOMIC DNA]</scope>
    <source>
        <strain evidence="2 3">NIES-21</strain>
    </source>
</reference>
<keyword evidence="3" id="KW-1185">Reference proteome</keyword>
<dbReference type="AlphaFoldDB" id="A0A1Z4GEG9"/>
<protein>
    <submittedName>
        <fullName evidence="2">GCN5-related N-acetyltransferase</fullName>
    </submittedName>
</protein>
<dbReference type="InterPro" id="IPR016181">
    <property type="entry name" value="Acyl_CoA_acyltransferase"/>
</dbReference>
<dbReference type="Gene3D" id="3.40.630.30">
    <property type="match status" value="1"/>
</dbReference>
<dbReference type="CDD" id="cd04301">
    <property type="entry name" value="NAT_SF"/>
    <property type="match status" value="1"/>
</dbReference>
<evidence type="ECO:0000313" key="2">
    <source>
        <dbReference type="EMBL" id="BAY15915.1"/>
    </source>
</evidence>
<dbReference type="InterPro" id="IPR000182">
    <property type="entry name" value="GNAT_dom"/>
</dbReference>
<dbReference type="Pfam" id="PF13508">
    <property type="entry name" value="Acetyltransf_7"/>
    <property type="match status" value="1"/>
</dbReference>
<proteinExistence type="predicted"/>
<feature type="domain" description="N-acetyltransferase" evidence="1">
    <location>
        <begin position="2"/>
        <end position="150"/>
    </location>
</feature>
<dbReference type="PROSITE" id="PS51186">
    <property type="entry name" value="GNAT"/>
    <property type="match status" value="1"/>
</dbReference>
<dbReference type="EMBL" id="AP018174">
    <property type="protein sequence ID" value="BAY15915.1"/>
    <property type="molecule type" value="Genomic_DNA"/>
</dbReference>